<feature type="transmembrane region" description="Helical" evidence="1">
    <location>
        <begin position="72"/>
        <end position="91"/>
    </location>
</feature>
<evidence type="ECO:0000313" key="3">
    <source>
        <dbReference type="WBParaSite" id="nRc.2.0.1.t32971-RA"/>
    </source>
</evidence>
<reference evidence="3" key="1">
    <citation type="submission" date="2022-11" db="UniProtKB">
        <authorList>
            <consortium name="WormBaseParasite"/>
        </authorList>
    </citation>
    <scope>IDENTIFICATION</scope>
</reference>
<dbReference type="WBParaSite" id="nRc.2.0.1.t32971-RA">
    <property type="protein sequence ID" value="nRc.2.0.1.t32971-RA"/>
    <property type="gene ID" value="nRc.2.0.1.g32971"/>
</dbReference>
<evidence type="ECO:0000256" key="1">
    <source>
        <dbReference type="SAM" id="Phobius"/>
    </source>
</evidence>
<name>A0A915K3S1_ROMCU</name>
<dbReference type="AlphaFoldDB" id="A0A915K3S1"/>
<sequence>MFAVYRNLYRPSKCVPLINVSKRTILPRRINGRDFTRIKEDQAQRFAKKDRLKTEDWTLIYYSKKHYSNIKLIYGMFVCSLIPTFIAFVYHTYNKSPHLALLKKILDWPKILAIISMTCPFPFLLYYYWRNFVLRIYRHNRQPRKYAFVDVNCFLMPNRPKIVMRERIIHVDFVQRNMFLQWRDGNFLVNGSKKMIWEAFFNRNSEFGELQHF</sequence>
<keyword evidence="1" id="KW-1133">Transmembrane helix</keyword>
<proteinExistence type="predicted"/>
<feature type="transmembrane region" description="Helical" evidence="1">
    <location>
        <begin position="111"/>
        <end position="129"/>
    </location>
</feature>
<organism evidence="2 3">
    <name type="scientific">Romanomermis culicivorax</name>
    <name type="common">Nematode worm</name>
    <dbReference type="NCBI Taxonomy" id="13658"/>
    <lineage>
        <taxon>Eukaryota</taxon>
        <taxon>Metazoa</taxon>
        <taxon>Ecdysozoa</taxon>
        <taxon>Nematoda</taxon>
        <taxon>Enoplea</taxon>
        <taxon>Dorylaimia</taxon>
        <taxon>Mermithida</taxon>
        <taxon>Mermithoidea</taxon>
        <taxon>Mermithidae</taxon>
        <taxon>Romanomermis</taxon>
    </lineage>
</organism>
<dbReference type="Proteomes" id="UP000887565">
    <property type="component" value="Unplaced"/>
</dbReference>
<keyword evidence="2" id="KW-1185">Reference proteome</keyword>
<evidence type="ECO:0000313" key="2">
    <source>
        <dbReference type="Proteomes" id="UP000887565"/>
    </source>
</evidence>
<keyword evidence="1" id="KW-0472">Membrane</keyword>
<accession>A0A915K3S1</accession>
<keyword evidence="1" id="KW-0812">Transmembrane</keyword>
<protein>
    <submittedName>
        <fullName evidence="3">Transmembrane protein</fullName>
    </submittedName>
</protein>